<sequence>MVVLKTTLLVACLVASSLHTSSSSDIGASAALVSNAPAARDVRGVFLLLDNDVDSKTPKNPVILLSKPRSYKDSQALCSTMGEKLANSSTPDLRKLLDTTPVAAEEVKRSNRYWVSNGGDSNNSTCMVFDRTSGRTLQLSCSIKLPALCTNSLPRYESGLKTLDKSKQIKVTTPKAGTWQGYRDQNQFRFLGIPYAEPPLGHLRFQKPMRLDPKTYGGSKVNDATEFGHACIQLPIPGVNMTSGQDVDYLGASQSEDCLYLNVFTPALKRGGTKGLPVMVYVHGGGFTTLAGSVPVFEPGNVVSRGGVVVVTLNYRLSTFGLFENTPEIPRSKAPGNLATRDQIAALRWVRSNIAAFGGDPRQVTIFGESAGGWSMRALLSAPSAFGLYENVISQSDPIGIPFSSPKYSSDLSKLVMQSLNCTTSDLDCARNKTTDQVVVAETQAISTFIKKPENQWVISAAVFRPTVDKALITGDLAELLKSGEYNKKANVLWGYTHDEANLFVPMVLPNPVPVANIDEEFQKLIPYNRTRVLINSPYYTKDNSTDSVRYAYGEGLTDFYWICPTQIFSRAAAKQMSTFYTYRMDYGRSASLALGIPPTPLCVGKVCHADDIIPSFGSGDALSGGNQTGDDARFARQVIDRFTTFAKTGNPNPPKKYAGTGGNLGPASWNPDVTKVQWPKYNMSNPVYSFALANSSVTNNGDAERCNWIDNNTQYDYQVHGPGGQFIPIFPPNSNPSSSSTKTTSETEITFIPKPSPVPGSTVTDTITTVPTSYPPSSMSGGQTTTDTIGIVTTTTMTTQAPITNSVPVPVPVSASSSGVASESVSATTSTLESLTINSIVPTTTAVPGTT</sequence>
<evidence type="ECO:0000256" key="1">
    <source>
        <dbReference type="ARBA" id="ARBA00005964"/>
    </source>
</evidence>
<dbReference type="InterPro" id="IPR002018">
    <property type="entry name" value="CarbesteraseB"/>
</dbReference>
<evidence type="ECO:0000313" key="6">
    <source>
        <dbReference type="Proteomes" id="UP001194696"/>
    </source>
</evidence>
<keyword evidence="6" id="KW-1185">Reference proteome</keyword>
<reference evidence="5 6" key="1">
    <citation type="journal article" date="2020" name="Fungal Divers.">
        <title>Resolving the Mortierellaceae phylogeny through synthesis of multi-gene phylogenetics and phylogenomics.</title>
        <authorList>
            <person name="Vandepol N."/>
            <person name="Liber J."/>
            <person name="Desiro A."/>
            <person name="Na H."/>
            <person name="Kennedy M."/>
            <person name="Barry K."/>
            <person name="Grigoriev I.V."/>
            <person name="Miller A.N."/>
            <person name="O'Donnell K."/>
            <person name="Stajich J.E."/>
            <person name="Bonito G."/>
        </authorList>
    </citation>
    <scope>NUCLEOTIDE SEQUENCE [LARGE SCALE GENOMIC DNA]</scope>
    <source>
        <strain evidence="5 6">AD045</strain>
    </source>
</reference>
<evidence type="ECO:0000313" key="5">
    <source>
        <dbReference type="EMBL" id="KAG0288051.1"/>
    </source>
</evidence>
<dbReference type="InterPro" id="IPR019826">
    <property type="entry name" value="Carboxylesterase_B_AS"/>
</dbReference>
<evidence type="ECO:0000256" key="3">
    <source>
        <dbReference type="SAM" id="SignalP"/>
    </source>
</evidence>
<dbReference type="PROSITE" id="PS00122">
    <property type="entry name" value="CARBOXYLESTERASE_B_1"/>
    <property type="match status" value="1"/>
</dbReference>
<protein>
    <recommendedName>
        <fullName evidence="4">Carboxylesterase type B domain-containing protein</fullName>
    </recommendedName>
</protein>
<dbReference type="SUPFAM" id="SSF53474">
    <property type="entry name" value="alpha/beta-Hydrolases"/>
    <property type="match status" value="1"/>
</dbReference>
<comment type="caution">
    <text evidence="5">The sequence shown here is derived from an EMBL/GenBank/DDBJ whole genome shotgun (WGS) entry which is preliminary data.</text>
</comment>
<gene>
    <name evidence="5" type="ORF">BGZ96_008107</name>
</gene>
<dbReference type="PANTHER" id="PTHR11559">
    <property type="entry name" value="CARBOXYLESTERASE"/>
    <property type="match status" value="1"/>
</dbReference>
<dbReference type="InterPro" id="IPR029058">
    <property type="entry name" value="AB_hydrolase_fold"/>
</dbReference>
<evidence type="ECO:0000259" key="4">
    <source>
        <dbReference type="Pfam" id="PF00135"/>
    </source>
</evidence>
<organism evidence="5 6">
    <name type="scientific">Linnemannia gamsii</name>
    <dbReference type="NCBI Taxonomy" id="64522"/>
    <lineage>
        <taxon>Eukaryota</taxon>
        <taxon>Fungi</taxon>
        <taxon>Fungi incertae sedis</taxon>
        <taxon>Mucoromycota</taxon>
        <taxon>Mortierellomycotina</taxon>
        <taxon>Mortierellomycetes</taxon>
        <taxon>Mortierellales</taxon>
        <taxon>Mortierellaceae</taxon>
        <taxon>Linnemannia</taxon>
    </lineage>
</organism>
<comment type="similarity">
    <text evidence="1">Belongs to the type-B carboxylesterase/lipase family.</text>
</comment>
<feature type="domain" description="Carboxylesterase type B" evidence="4">
    <location>
        <begin position="175"/>
        <end position="708"/>
    </location>
</feature>
<evidence type="ECO:0000256" key="2">
    <source>
        <dbReference type="ARBA" id="ARBA00022801"/>
    </source>
</evidence>
<dbReference type="InterPro" id="IPR050309">
    <property type="entry name" value="Type-B_Carboxylest/Lipase"/>
</dbReference>
<keyword evidence="2" id="KW-0378">Hydrolase</keyword>
<dbReference type="EMBL" id="JAAAIM010000438">
    <property type="protein sequence ID" value="KAG0288051.1"/>
    <property type="molecule type" value="Genomic_DNA"/>
</dbReference>
<feature type="chain" id="PRO_5046499649" description="Carboxylesterase type B domain-containing protein" evidence="3">
    <location>
        <begin position="24"/>
        <end position="852"/>
    </location>
</feature>
<dbReference type="InterPro" id="IPR019819">
    <property type="entry name" value="Carboxylesterase_B_CS"/>
</dbReference>
<accession>A0ABQ7K188</accession>
<name>A0ABQ7K188_9FUNG</name>
<keyword evidence="3" id="KW-0732">Signal</keyword>
<dbReference type="Proteomes" id="UP001194696">
    <property type="component" value="Unassembled WGS sequence"/>
</dbReference>
<dbReference type="PROSITE" id="PS00941">
    <property type="entry name" value="CARBOXYLESTERASE_B_2"/>
    <property type="match status" value="1"/>
</dbReference>
<dbReference type="Gene3D" id="3.40.50.1820">
    <property type="entry name" value="alpha/beta hydrolase"/>
    <property type="match status" value="1"/>
</dbReference>
<dbReference type="Pfam" id="PF00135">
    <property type="entry name" value="COesterase"/>
    <property type="match status" value="1"/>
</dbReference>
<feature type="signal peptide" evidence="3">
    <location>
        <begin position="1"/>
        <end position="23"/>
    </location>
</feature>
<proteinExistence type="inferred from homology"/>